<accession>A0ABZ3EZM7</accession>
<dbReference type="EC" id="5.1.3.9" evidence="7"/>
<dbReference type="EMBL" id="CP146256">
    <property type="protein sequence ID" value="XAH75723.1"/>
    <property type="molecule type" value="Genomic_DNA"/>
</dbReference>
<evidence type="ECO:0000256" key="5">
    <source>
        <dbReference type="ARBA" id="ARBA00023235"/>
    </source>
</evidence>
<comment type="similarity">
    <text evidence="4 7">Belongs to the NanE family.</text>
</comment>
<evidence type="ECO:0000313" key="8">
    <source>
        <dbReference type="EMBL" id="XAH75723.1"/>
    </source>
</evidence>
<evidence type="ECO:0000313" key="9">
    <source>
        <dbReference type="Proteomes" id="UP001451571"/>
    </source>
</evidence>
<dbReference type="InterPro" id="IPR013785">
    <property type="entry name" value="Aldolase_TIM"/>
</dbReference>
<organism evidence="8 9">
    <name type="scientific">Kineothrix sedimenti</name>
    <dbReference type="NCBI Taxonomy" id="3123317"/>
    <lineage>
        <taxon>Bacteria</taxon>
        <taxon>Bacillati</taxon>
        <taxon>Bacillota</taxon>
        <taxon>Clostridia</taxon>
        <taxon>Lachnospirales</taxon>
        <taxon>Lachnospiraceae</taxon>
        <taxon>Kineothrix</taxon>
    </lineage>
</organism>
<dbReference type="Gene3D" id="3.20.20.70">
    <property type="entry name" value="Aldolase class I"/>
    <property type="match status" value="1"/>
</dbReference>
<comment type="pathway">
    <text evidence="3 7">Amino-sugar metabolism; N-acetylneuraminate degradation; D-fructose 6-phosphate from N-acetylneuraminate: step 3/5.</text>
</comment>
<evidence type="ECO:0000256" key="4">
    <source>
        <dbReference type="ARBA" id="ARBA00007439"/>
    </source>
</evidence>
<dbReference type="CDD" id="cd04729">
    <property type="entry name" value="NanE"/>
    <property type="match status" value="1"/>
</dbReference>
<dbReference type="PANTHER" id="PTHR36204:SF1">
    <property type="entry name" value="N-ACETYLMANNOSAMINE-6-PHOSPHATE 2-EPIMERASE-RELATED"/>
    <property type="match status" value="1"/>
</dbReference>
<evidence type="ECO:0000256" key="2">
    <source>
        <dbReference type="ARBA" id="ARBA00002147"/>
    </source>
</evidence>
<sequence>MKNMEVLHKIKGGLIVSCQALETEPLYGADMMARMAVAARDGGAVAIRSNSPQDVKAIKKAVSLPVIGLYKVNYPDSEVYITPTMREIDSLMEAAPDIIAMDATNRLRPHNETLEHFFAEVMEKYPDMLFMADCSCFEDAAQAQRLGFDIAGTTLCGYTKETSNSMIPNYDMLRRMTRELKIPVIAEGGIWNTEQLQRVFEEKILAAVVGTAITRPREITRHFINAIHKEQ</sequence>
<evidence type="ECO:0000256" key="3">
    <source>
        <dbReference type="ARBA" id="ARBA00005081"/>
    </source>
</evidence>
<keyword evidence="5 7" id="KW-0413">Isomerase</keyword>
<dbReference type="InterPro" id="IPR007260">
    <property type="entry name" value="NanE"/>
</dbReference>
<dbReference type="SUPFAM" id="SSF51366">
    <property type="entry name" value="Ribulose-phoshate binding barrel"/>
    <property type="match status" value="1"/>
</dbReference>
<keyword evidence="9" id="KW-1185">Reference proteome</keyword>
<dbReference type="Pfam" id="PF04131">
    <property type="entry name" value="NanE"/>
    <property type="match status" value="1"/>
</dbReference>
<dbReference type="HAMAP" id="MF_01235">
    <property type="entry name" value="ManNAc6P_epimer"/>
    <property type="match status" value="1"/>
</dbReference>
<reference evidence="8 9" key="1">
    <citation type="submission" date="2024-02" db="EMBL/GenBank/DDBJ databases">
        <title>Bacterial strain from lacustrine sediment.</title>
        <authorList>
            <person name="Petit C."/>
            <person name="Fadhlaoui K."/>
        </authorList>
    </citation>
    <scope>NUCLEOTIDE SEQUENCE [LARGE SCALE GENOMIC DNA]</scope>
    <source>
        <strain evidence="8 9">IPX-CK</strain>
    </source>
</reference>
<comment type="function">
    <text evidence="2 7">Converts N-acetylmannosamine-6-phosphate (ManNAc-6-P) to N-acetylglucosamine-6-phosphate (GlcNAc-6-P).</text>
</comment>
<gene>
    <name evidence="7" type="primary">nanE</name>
    <name evidence="8" type="ORF">V6984_08210</name>
</gene>
<evidence type="ECO:0000256" key="6">
    <source>
        <dbReference type="ARBA" id="ARBA00023277"/>
    </source>
</evidence>
<protein>
    <recommendedName>
        <fullName evidence="7">Putative N-acetylmannosamine-6-phosphate 2-epimerase</fullName>
        <ecNumber evidence="7">5.1.3.9</ecNumber>
    </recommendedName>
    <alternativeName>
        <fullName evidence="7">ManNAc-6-P epimerase</fullName>
    </alternativeName>
</protein>
<dbReference type="GO" id="GO:0047465">
    <property type="term" value="F:N-acylglucosamine-6-phosphate 2-epimerase activity"/>
    <property type="evidence" value="ECO:0007669"/>
    <property type="project" value="UniProtKB-EC"/>
</dbReference>
<dbReference type="NCBIfam" id="NF002231">
    <property type="entry name" value="PRK01130.1"/>
    <property type="match status" value="1"/>
</dbReference>
<dbReference type="PANTHER" id="PTHR36204">
    <property type="entry name" value="N-ACETYLMANNOSAMINE-6-PHOSPHATE 2-EPIMERASE-RELATED"/>
    <property type="match status" value="1"/>
</dbReference>
<dbReference type="InterPro" id="IPR011060">
    <property type="entry name" value="RibuloseP-bd_barrel"/>
</dbReference>
<keyword evidence="6 7" id="KW-0119">Carbohydrate metabolism</keyword>
<comment type="catalytic activity">
    <reaction evidence="1 7">
        <text>an N-acyl-D-glucosamine 6-phosphate = an N-acyl-D-mannosamine 6-phosphate</text>
        <dbReference type="Rhea" id="RHEA:23932"/>
        <dbReference type="ChEBI" id="CHEBI:57599"/>
        <dbReference type="ChEBI" id="CHEBI:57666"/>
        <dbReference type="EC" id="5.1.3.9"/>
    </reaction>
</comment>
<dbReference type="RefSeq" id="WP_342759295.1">
    <property type="nucleotide sequence ID" value="NZ_CP146256.1"/>
</dbReference>
<evidence type="ECO:0000256" key="7">
    <source>
        <dbReference type="HAMAP-Rule" id="MF_01235"/>
    </source>
</evidence>
<name>A0ABZ3EZM7_9FIRM</name>
<evidence type="ECO:0000256" key="1">
    <source>
        <dbReference type="ARBA" id="ARBA00000056"/>
    </source>
</evidence>
<proteinExistence type="inferred from homology"/>
<dbReference type="Proteomes" id="UP001451571">
    <property type="component" value="Chromosome"/>
</dbReference>